<comment type="caution">
    <text evidence="4">The sequence shown here is derived from an EMBL/GenBank/DDBJ whole genome shotgun (WGS) entry which is preliminary data.</text>
</comment>
<dbReference type="EMBL" id="JAURUR010000003">
    <property type="protein sequence ID" value="MDP9764141.1"/>
    <property type="molecule type" value="Genomic_DNA"/>
</dbReference>
<dbReference type="InterPro" id="IPR008278">
    <property type="entry name" value="4-PPantetheinyl_Trfase_dom"/>
</dbReference>
<dbReference type="GO" id="GO:0016740">
    <property type="term" value="F:transferase activity"/>
    <property type="evidence" value="ECO:0007669"/>
    <property type="project" value="UniProtKB-KW"/>
</dbReference>
<reference evidence="4 5" key="1">
    <citation type="submission" date="2023-07" db="EMBL/GenBank/DDBJ databases">
        <title>Genomic Encyclopedia of Type Strains, Phase IV (KMG-IV): sequencing the most valuable type-strain genomes for metagenomic binning, comparative biology and taxonomic classification.</title>
        <authorList>
            <person name="Goeker M."/>
        </authorList>
    </citation>
    <scope>NUCLEOTIDE SEQUENCE [LARGE SCALE GENOMIC DNA]</scope>
    <source>
        <strain evidence="4 5">NIO-1023</strain>
    </source>
</reference>
<organism evidence="4 5">
    <name type="scientific">Deinococcus enclensis</name>
    <dbReference type="NCBI Taxonomy" id="1049582"/>
    <lineage>
        <taxon>Bacteria</taxon>
        <taxon>Thermotogati</taxon>
        <taxon>Deinococcota</taxon>
        <taxon>Deinococci</taxon>
        <taxon>Deinococcales</taxon>
        <taxon>Deinococcaceae</taxon>
        <taxon>Deinococcus</taxon>
    </lineage>
</organism>
<accession>A0ABT9MCC9</accession>
<feature type="domain" description="4'-phosphopantetheinyl transferase" evidence="2">
    <location>
        <begin position="145"/>
        <end position="194"/>
    </location>
</feature>
<dbReference type="Pfam" id="PF17837">
    <property type="entry name" value="4PPT_N"/>
    <property type="match status" value="1"/>
</dbReference>
<evidence type="ECO:0000259" key="2">
    <source>
        <dbReference type="Pfam" id="PF01648"/>
    </source>
</evidence>
<dbReference type="InterPro" id="IPR037143">
    <property type="entry name" value="4-PPantetheinyl_Trfase_dom_sf"/>
</dbReference>
<evidence type="ECO:0000259" key="3">
    <source>
        <dbReference type="Pfam" id="PF17837"/>
    </source>
</evidence>
<evidence type="ECO:0000256" key="1">
    <source>
        <dbReference type="ARBA" id="ARBA00022679"/>
    </source>
</evidence>
<dbReference type="Proteomes" id="UP001232163">
    <property type="component" value="Unassembled WGS sequence"/>
</dbReference>
<evidence type="ECO:0000313" key="4">
    <source>
        <dbReference type="EMBL" id="MDP9764141.1"/>
    </source>
</evidence>
<dbReference type="RefSeq" id="WP_307465505.1">
    <property type="nucleotide sequence ID" value="NZ_JAURUR010000003.1"/>
</dbReference>
<dbReference type="InterPro" id="IPR003542">
    <property type="entry name" value="Enbac_synth_compD-like"/>
</dbReference>
<evidence type="ECO:0000313" key="5">
    <source>
        <dbReference type="Proteomes" id="UP001232163"/>
    </source>
</evidence>
<dbReference type="PANTHER" id="PTHR38096">
    <property type="entry name" value="ENTEROBACTIN SYNTHASE COMPONENT D"/>
    <property type="match status" value="1"/>
</dbReference>
<dbReference type="Gene3D" id="3.90.470.20">
    <property type="entry name" value="4'-phosphopantetheinyl transferase domain"/>
    <property type="match status" value="1"/>
</dbReference>
<protein>
    <submittedName>
        <fullName evidence="4">4'-phosphopantetheinyl transferase EntD</fullName>
    </submittedName>
</protein>
<feature type="domain" description="4'-phosphopantetheinyl transferase N-terminal" evidence="3">
    <location>
        <begin position="62"/>
        <end position="122"/>
    </location>
</feature>
<proteinExistence type="predicted"/>
<dbReference type="Pfam" id="PF01648">
    <property type="entry name" value="ACPS"/>
    <property type="match status" value="1"/>
</dbReference>
<keyword evidence="1 4" id="KW-0808">Transferase</keyword>
<gene>
    <name evidence="4" type="ORF">QO006_001566</name>
</gene>
<name>A0ABT9MCC9_9DEIO</name>
<keyword evidence="5" id="KW-1185">Reference proteome</keyword>
<sequence>MPDVPSEACLTDTLRSLLHALAPSDAPVVLTGTVVGSGVLWTAGAAHAVPAADPPWPGLWVRAAPRRQAEFQAGRACAASALRLAGCAAPGSLAPGAGGAPRWPPGWTGTISHAGGLAVAAVTRAPRRLGLDVEAEGLLSGDALLHHSLKESLFKALSADLRAPFDPARFQVTAVHARRATLRLHAPPGPWPWPELLPATWHRTRTHVATLACLAPTFSPHLLLLEAP</sequence>
<dbReference type="InterPro" id="IPR041354">
    <property type="entry name" value="4PPT_N"/>
</dbReference>
<dbReference type="PANTHER" id="PTHR38096:SF1">
    <property type="entry name" value="ENTEROBACTIN SYNTHASE COMPONENT D"/>
    <property type="match status" value="1"/>
</dbReference>